<dbReference type="EMBL" id="GG697335">
    <property type="protein sequence ID" value="EFQ26712.1"/>
    <property type="molecule type" value="Genomic_DNA"/>
</dbReference>
<dbReference type="RefSeq" id="XP_008090732.1">
    <property type="nucleotide sequence ID" value="XM_008092541.1"/>
</dbReference>
<protein>
    <submittedName>
        <fullName evidence="1">Uncharacterized protein</fullName>
    </submittedName>
</protein>
<keyword evidence="2" id="KW-1185">Reference proteome</keyword>
<organism evidence="2">
    <name type="scientific">Colletotrichum graminicola (strain M1.001 / M2 / FGSC 10212)</name>
    <name type="common">Maize anthracnose fungus</name>
    <name type="synonym">Glomerella graminicola</name>
    <dbReference type="NCBI Taxonomy" id="645133"/>
    <lineage>
        <taxon>Eukaryota</taxon>
        <taxon>Fungi</taxon>
        <taxon>Dikarya</taxon>
        <taxon>Ascomycota</taxon>
        <taxon>Pezizomycotina</taxon>
        <taxon>Sordariomycetes</taxon>
        <taxon>Hypocreomycetidae</taxon>
        <taxon>Glomerellales</taxon>
        <taxon>Glomerellaceae</taxon>
        <taxon>Colletotrichum</taxon>
        <taxon>Colletotrichum graminicola species complex</taxon>
    </lineage>
</organism>
<name>E3Q774_COLGM</name>
<proteinExistence type="predicted"/>
<sequence>MHPDPGEKDPPRDSCRPYSNNSGLSEWFYESSSHGSNRSQTLETSRRRKFCICQMRLCSRVPAPDIVTQGLPARIWRDQGHPQLCLKAKTKGAHCTQSTHHATGTQFSHSIAVAHNQNGLKKG</sequence>
<accession>E3Q774</accession>
<dbReference type="Proteomes" id="UP000008782">
    <property type="component" value="Unassembled WGS sequence"/>
</dbReference>
<reference evidence="2" key="1">
    <citation type="journal article" date="2012" name="Nat. Genet.">
        <title>Lifestyle transitions in plant pathogenic Colletotrichum fungi deciphered by genome and transcriptome analyses.</title>
        <authorList>
            <person name="O'Connell R.J."/>
            <person name="Thon M.R."/>
            <person name="Hacquard S."/>
            <person name="Amyotte S.G."/>
            <person name="Kleemann J."/>
            <person name="Torres M.F."/>
            <person name="Damm U."/>
            <person name="Buiate E.A."/>
            <person name="Epstein L."/>
            <person name="Alkan N."/>
            <person name="Altmueller J."/>
            <person name="Alvarado-Balderrama L."/>
            <person name="Bauser C.A."/>
            <person name="Becker C."/>
            <person name="Birren B.W."/>
            <person name="Chen Z."/>
            <person name="Choi J."/>
            <person name="Crouch J.A."/>
            <person name="Duvick J.P."/>
            <person name="Farman M.A."/>
            <person name="Gan P."/>
            <person name="Heiman D."/>
            <person name="Henrissat B."/>
            <person name="Howard R.J."/>
            <person name="Kabbage M."/>
            <person name="Koch C."/>
            <person name="Kracher B."/>
            <person name="Kubo Y."/>
            <person name="Law A.D."/>
            <person name="Lebrun M.-H."/>
            <person name="Lee Y.-H."/>
            <person name="Miyara I."/>
            <person name="Moore N."/>
            <person name="Neumann U."/>
            <person name="Nordstroem K."/>
            <person name="Panaccione D.G."/>
            <person name="Panstruga R."/>
            <person name="Place M."/>
            <person name="Proctor R.H."/>
            <person name="Prusky D."/>
            <person name="Rech G."/>
            <person name="Reinhardt R."/>
            <person name="Rollins J.A."/>
            <person name="Rounsley S."/>
            <person name="Schardl C.L."/>
            <person name="Schwartz D.C."/>
            <person name="Shenoy N."/>
            <person name="Shirasu K."/>
            <person name="Sikhakolli U.R."/>
            <person name="Stueber K."/>
            <person name="Sukno S.A."/>
            <person name="Sweigard J.A."/>
            <person name="Takano Y."/>
            <person name="Takahara H."/>
            <person name="Trail F."/>
            <person name="van der Does H.C."/>
            <person name="Voll L.M."/>
            <person name="Will I."/>
            <person name="Young S."/>
            <person name="Zeng Q."/>
            <person name="Zhang J."/>
            <person name="Zhou S."/>
            <person name="Dickman M.B."/>
            <person name="Schulze-Lefert P."/>
            <person name="Ver Loren van Themaat E."/>
            <person name="Ma L.-J."/>
            <person name="Vaillancourt L.J."/>
        </authorList>
    </citation>
    <scope>NUCLEOTIDE SEQUENCE [LARGE SCALE GENOMIC DNA]</scope>
    <source>
        <strain evidence="2">M1.001 / M2 / FGSC 10212</strain>
    </source>
</reference>
<evidence type="ECO:0000313" key="1">
    <source>
        <dbReference type="EMBL" id="EFQ26712.1"/>
    </source>
</evidence>
<dbReference type="GeneID" id="24407897"/>
<dbReference type="HOGENOM" id="CLU_2015084_0_0_1"/>
<gene>
    <name evidence="1" type="ORF">GLRG_02532</name>
</gene>
<dbReference type="AlphaFoldDB" id="E3Q774"/>
<dbReference type="VEuPathDB" id="FungiDB:GLRG_02532"/>
<evidence type="ECO:0000313" key="2">
    <source>
        <dbReference type="Proteomes" id="UP000008782"/>
    </source>
</evidence>